<dbReference type="InterPro" id="IPR013377">
    <property type="entry name" value="FlgJ"/>
</dbReference>
<dbReference type="Pfam" id="PF01832">
    <property type="entry name" value="Glucosaminidase"/>
    <property type="match status" value="1"/>
</dbReference>
<dbReference type="PANTHER" id="PTHR33308">
    <property type="entry name" value="PEPTIDOGLYCAN HYDROLASE FLGJ"/>
    <property type="match status" value="1"/>
</dbReference>
<keyword evidence="6" id="KW-0574">Periplasm</keyword>
<dbReference type="InterPro" id="IPR019301">
    <property type="entry name" value="Flagellar_prot_FlgJ_N"/>
</dbReference>
<keyword evidence="7" id="KW-0378">Hydrolase</keyword>
<comment type="function">
    <text evidence="1">Flagellum-specific muramidase which hydrolyzes the peptidoglycan layer to assemble the rod structure in the periplasmic space.</text>
</comment>
<dbReference type="GO" id="GO:0044780">
    <property type="term" value="P:bacterial-type flagellum assembly"/>
    <property type="evidence" value="ECO:0007669"/>
    <property type="project" value="InterPro"/>
</dbReference>
<dbReference type="Gene3D" id="2.10.70.40">
    <property type="entry name" value="peptidoglycan hydrolase"/>
    <property type="match status" value="1"/>
</dbReference>
<name>A0A1Y6BKS2_9NEIS</name>
<keyword evidence="13" id="KW-1185">Reference proteome</keyword>
<feature type="domain" description="Mannosyl-glycoprotein endo-beta-N-acetylglucosamidase-like" evidence="11">
    <location>
        <begin position="161"/>
        <end position="316"/>
    </location>
</feature>
<dbReference type="GO" id="GO:0042597">
    <property type="term" value="C:periplasmic space"/>
    <property type="evidence" value="ECO:0007669"/>
    <property type="project" value="UniProtKB-SubCell"/>
</dbReference>
<evidence type="ECO:0000256" key="2">
    <source>
        <dbReference type="ARBA" id="ARBA00004418"/>
    </source>
</evidence>
<dbReference type="InterPro" id="IPR051056">
    <property type="entry name" value="Glycosyl_Hydrolase_73"/>
</dbReference>
<organism evidence="12 13">
    <name type="scientific">Pseudogulbenkiania subflava DSM 22618</name>
    <dbReference type="NCBI Taxonomy" id="1123014"/>
    <lineage>
        <taxon>Bacteria</taxon>
        <taxon>Pseudomonadati</taxon>
        <taxon>Pseudomonadota</taxon>
        <taxon>Betaproteobacteria</taxon>
        <taxon>Neisseriales</taxon>
        <taxon>Chromobacteriaceae</taxon>
        <taxon>Pseudogulbenkiania</taxon>
    </lineage>
</organism>
<dbReference type="FunFam" id="2.10.70.40:FF:000001">
    <property type="entry name" value="Flagellar assembly peptidoglycan hydrolase FlgJ"/>
    <property type="match status" value="1"/>
</dbReference>
<evidence type="ECO:0000256" key="5">
    <source>
        <dbReference type="ARBA" id="ARBA00013433"/>
    </source>
</evidence>
<reference evidence="13" key="1">
    <citation type="submission" date="2017-04" db="EMBL/GenBank/DDBJ databases">
        <authorList>
            <person name="Varghese N."/>
            <person name="Submissions S."/>
        </authorList>
    </citation>
    <scope>NUCLEOTIDE SEQUENCE [LARGE SCALE GENOMIC DNA]</scope>
    <source>
        <strain evidence="13">DSM 22618</strain>
    </source>
</reference>
<evidence type="ECO:0000256" key="9">
    <source>
        <dbReference type="ARBA" id="ARBA00023316"/>
    </source>
</evidence>
<dbReference type="Gene3D" id="1.10.530.10">
    <property type="match status" value="1"/>
</dbReference>
<evidence type="ECO:0000256" key="4">
    <source>
        <dbReference type="ARBA" id="ARBA00007974"/>
    </source>
</evidence>
<sequence>MSVSFPTLPNDASTASQRLAVDPGQTAALQVAARKDPQAAIKSAAQQFESLFMGTLLQAMRETSFDGEEDSNAMGTYRGMLDQQLLQTMSKSGGVGLADVLSRQLAHAAQLDDDASPTVERLAPASSVLPMVNQAIRAYQSMQSKAAAGLANPASEAPSPTPGAVGDTAASFVTALLPHARDAAQQLGVAPELVLAHAALESGWGKRSIKNAHGQESHNLFGIKAGANWQGDSVDVLTTEYVNGNAVKKIDKFRAYASYNEAFADYAKLLSGSSRYQSALNQGGDMLAFARGLQSGGYATDPHYAQKLVGVMGAVSQRSRGA</sequence>
<dbReference type="AlphaFoldDB" id="A0A1Y6BKS2"/>
<dbReference type="STRING" id="1123014.SAMN02745746_01665"/>
<evidence type="ECO:0000313" key="12">
    <source>
        <dbReference type="EMBL" id="SMF16647.1"/>
    </source>
</evidence>
<evidence type="ECO:0000259" key="11">
    <source>
        <dbReference type="SMART" id="SM00047"/>
    </source>
</evidence>
<dbReference type="GO" id="GO:0016798">
    <property type="term" value="F:hydrolase activity, acting on glycosyl bonds"/>
    <property type="evidence" value="ECO:0007669"/>
    <property type="project" value="UniProtKB-KW"/>
</dbReference>
<evidence type="ECO:0000256" key="1">
    <source>
        <dbReference type="ARBA" id="ARBA00002954"/>
    </source>
</evidence>
<keyword evidence="12" id="KW-0966">Cell projection</keyword>
<dbReference type="GO" id="GO:0071555">
    <property type="term" value="P:cell wall organization"/>
    <property type="evidence" value="ECO:0007669"/>
    <property type="project" value="UniProtKB-KW"/>
</dbReference>
<accession>A0A1Y6BKS2</accession>
<comment type="subcellular location">
    <subcellularLocation>
        <location evidence="2">Periplasm</location>
    </subcellularLocation>
</comment>
<comment type="similarity">
    <text evidence="3">In the N-terminal section; belongs to the FlgJ family.</text>
</comment>
<gene>
    <name evidence="12" type="ORF">SAMN02745746_01665</name>
</gene>
<dbReference type="PANTHER" id="PTHR33308:SF9">
    <property type="entry name" value="PEPTIDOGLYCAN HYDROLASE FLGJ"/>
    <property type="match status" value="1"/>
</dbReference>
<keyword evidence="12" id="KW-0282">Flagellum</keyword>
<dbReference type="GO" id="GO:0071973">
    <property type="term" value="P:bacterial-type flagellum-dependent cell motility"/>
    <property type="evidence" value="ECO:0007669"/>
    <property type="project" value="TreeGrafter"/>
</dbReference>
<evidence type="ECO:0000313" key="13">
    <source>
        <dbReference type="Proteomes" id="UP000192920"/>
    </source>
</evidence>
<dbReference type="Proteomes" id="UP000192920">
    <property type="component" value="Unassembled WGS sequence"/>
</dbReference>
<dbReference type="RefSeq" id="WP_085275959.1">
    <property type="nucleotide sequence ID" value="NZ_FXAG01000007.1"/>
</dbReference>
<evidence type="ECO:0000256" key="3">
    <source>
        <dbReference type="ARBA" id="ARBA00006880"/>
    </source>
</evidence>
<keyword evidence="9" id="KW-0961">Cell wall biogenesis/degradation</keyword>
<dbReference type="NCBIfam" id="TIGR02541">
    <property type="entry name" value="flagell_FlgJ"/>
    <property type="match status" value="1"/>
</dbReference>
<evidence type="ECO:0000256" key="7">
    <source>
        <dbReference type="ARBA" id="ARBA00022801"/>
    </source>
</evidence>
<evidence type="ECO:0000256" key="10">
    <source>
        <dbReference type="ARBA" id="ARBA00030835"/>
    </source>
</evidence>
<proteinExistence type="inferred from homology"/>
<dbReference type="SMART" id="SM00047">
    <property type="entry name" value="LYZ2"/>
    <property type="match status" value="1"/>
</dbReference>
<dbReference type="Pfam" id="PF10135">
    <property type="entry name" value="Rod-binding"/>
    <property type="match status" value="1"/>
</dbReference>
<evidence type="ECO:0000256" key="6">
    <source>
        <dbReference type="ARBA" id="ARBA00022764"/>
    </source>
</evidence>
<dbReference type="EMBL" id="FXAG01000007">
    <property type="protein sequence ID" value="SMF16647.1"/>
    <property type="molecule type" value="Genomic_DNA"/>
</dbReference>
<dbReference type="InterPro" id="IPR002901">
    <property type="entry name" value="MGlyc_endo_b_GlcNAc-like_dom"/>
</dbReference>
<dbReference type="GO" id="GO:0004040">
    <property type="term" value="F:amidase activity"/>
    <property type="evidence" value="ECO:0007669"/>
    <property type="project" value="InterPro"/>
</dbReference>
<evidence type="ECO:0000256" key="8">
    <source>
        <dbReference type="ARBA" id="ARBA00023295"/>
    </source>
</evidence>
<keyword evidence="8" id="KW-0326">Glycosidase</keyword>
<comment type="similarity">
    <text evidence="4">In the C-terminal section; belongs to the glycosyl hydrolase 73 family.</text>
</comment>
<dbReference type="PRINTS" id="PR01002">
    <property type="entry name" value="FLGFLGJ"/>
</dbReference>
<protein>
    <recommendedName>
        <fullName evidence="5">Peptidoglycan hydrolase FlgJ</fullName>
    </recommendedName>
    <alternativeName>
        <fullName evidence="10">Muramidase FlgJ</fullName>
    </alternativeName>
</protein>
<keyword evidence="12" id="KW-0969">Cilium</keyword>